<evidence type="ECO:0000256" key="4">
    <source>
        <dbReference type="SAM" id="MobiDB-lite"/>
    </source>
</evidence>
<dbReference type="PROSITE" id="PS50294">
    <property type="entry name" value="WD_REPEATS_REGION"/>
    <property type="match status" value="2"/>
</dbReference>
<comment type="caution">
    <text evidence="5">The sequence shown here is derived from an EMBL/GenBank/DDBJ whole genome shotgun (WGS) entry which is preliminary data.</text>
</comment>
<dbReference type="Pfam" id="PF00400">
    <property type="entry name" value="WD40"/>
    <property type="match status" value="3"/>
</dbReference>
<evidence type="ECO:0000256" key="3">
    <source>
        <dbReference type="PROSITE-ProRule" id="PRU00221"/>
    </source>
</evidence>
<dbReference type="InterPro" id="IPR015943">
    <property type="entry name" value="WD40/YVTN_repeat-like_dom_sf"/>
</dbReference>
<dbReference type="PANTHER" id="PTHR44324:SF2">
    <property type="entry name" value="WD REPEAT-CONTAINING PROTEIN 64"/>
    <property type="match status" value="1"/>
</dbReference>
<dbReference type="PROSITE" id="PS00678">
    <property type="entry name" value="WD_REPEATS_1"/>
    <property type="match status" value="1"/>
</dbReference>
<dbReference type="Gene3D" id="2.130.10.10">
    <property type="entry name" value="YVTN repeat-like/Quinoprotein amine dehydrogenase"/>
    <property type="match status" value="4"/>
</dbReference>
<feature type="compositionally biased region" description="Low complexity" evidence="4">
    <location>
        <begin position="774"/>
        <end position="795"/>
    </location>
</feature>
<dbReference type="PANTHER" id="PTHR44324">
    <property type="entry name" value="WD40 REPEAT DOMAIN 95"/>
    <property type="match status" value="1"/>
</dbReference>
<name>A0A7I8W586_9ANNE</name>
<dbReference type="OrthoDB" id="5980302at2759"/>
<feature type="repeat" description="WD" evidence="3">
    <location>
        <begin position="929"/>
        <end position="960"/>
    </location>
</feature>
<dbReference type="SUPFAM" id="SSF50978">
    <property type="entry name" value="WD40 repeat-like"/>
    <property type="match status" value="1"/>
</dbReference>
<feature type="repeat" description="WD" evidence="3">
    <location>
        <begin position="393"/>
        <end position="434"/>
    </location>
</feature>
<dbReference type="AlphaFoldDB" id="A0A7I8W586"/>
<dbReference type="PROSITE" id="PS50082">
    <property type="entry name" value="WD_REPEATS_2"/>
    <property type="match status" value="3"/>
</dbReference>
<dbReference type="InterPro" id="IPR051242">
    <property type="entry name" value="WD-EF-hand_domain"/>
</dbReference>
<keyword evidence="6" id="KW-1185">Reference proteome</keyword>
<feature type="region of interest" description="Disordered" evidence="4">
    <location>
        <begin position="758"/>
        <end position="836"/>
    </location>
</feature>
<feature type="compositionally biased region" description="Acidic residues" evidence="4">
    <location>
        <begin position="823"/>
        <end position="833"/>
    </location>
</feature>
<dbReference type="InterPro" id="IPR036322">
    <property type="entry name" value="WD40_repeat_dom_sf"/>
</dbReference>
<sequence>MSTRLHSGAPPFSNEEFEEKLERFRDLIKEITLQGYEATPEERRQIITEQLRYDQFSDSIRQLFGSDIRNQNLKNIYRKISTNPDAPVDWSEIFGLLHPDQEEATENYGLPEEVSVFTVGARRRIGEAAGNRKRRDVVQNIRYIPGQDCYLTASQQGSLSVWSASKLRLVACADIREKSWVTGCDYLPGLRRVLTCTERGLVIWDIRAKSNNQQMFVIKPIEHSPQCCCYLPPAANPFQSDNPKESNNAYDDILLFGDDQGCVNVLALSASDLTVKNPTKDRRYSQSENYTINPNKLTTPIRRRRLHNDWVVKVKYFKDLRCFASCSPSSSKSFVLEEVERLLDDGPVRGVAISKGVNAFDYCARSNVIATGGVDKIIRVWHPHIFSRPTGKLMGHLFTIVDIVCNEKDQHIISLSTARVVRIWDIHTLTSLQVFSDTEERAGEKRIYSMLFDNKYDRLLTGSSVLDVWPLTRSVQDTMQVPHTHDRPVSGLIINAELQQVITVCTEPTMKVWEIEAGKLVFQVHELHGRGIEVTSMAVDSSGYRLVTGAADGSIKVWDLGSGQVIKTSLGKGTGDDDEYAVVSIAYNLINGVRHLIVAGRGNSLLLMRDSNESTELEYVYSFKEYLRNTGSTSANSLSSETSFKTLSDTRRSRSQITSAFRKDQVLSQHEIRSMTCLTRDDLESYIAIGCHSGAVLLWSLNNRELIKIMLPPVPSRSHSRSSKRSGKLPRTVPLVNRAVNAVLFLVHKRRRIDPAYLERKAQKAKQEVDTSPRRSISSRASRASRMSRASLAQSVAKSIVSRQDGSPHLGIDSLQDQKVEDEGTETETEEDDLTSHTIEEVFEPVLASCHKDGYVRMWNLQGELLLELSSFMSKDSATPITSICSDSDSKYIVIADSKGYLNLWDVSNFLMNPKQANAADAVDQLICWRGHLTRITRLGYISSSSLIISAAVDGSVRLWWGKKGRFAGFFGQQRALSLPNSEETAGMLVQPYDITEAPFVPPHRSDKIKVQRSMQRKFEYPLVFDKHKWKTFRRSAYEAQRENESAREEPEDKKWFEALVKPKIEPGSVETLPKSEGRHGAIFGSLPVYKLSTEEKPQMPEHLMLLPRQSDKDGRGKFRAINHFLQGGRALTKAMEKDQKRKRLPPLNTSRSSPPNLLLTVNKQ</sequence>
<dbReference type="Proteomes" id="UP000549394">
    <property type="component" value="Unassembled WGS sequence"/>
</dbReference>
<feature type="region of interest" description="Disordered" evidence="4">
    <location>
        <begin position="1135"/>
        <end position="1165"/>
    </location>
</feature>
<protein>
    <submittedName>
        <fullName evidence="5">DgyrCDS11696</fullName>
    </submittedName>
</protein>
<feature type="compositionally biased region" description="Basic and acidic residues" evidence="4">
    <location>
        <begin position="758"/>
        <end position="773"/>
    </location>
</feature>
<reference evidence="5 6" key="1">
    <citation type="submission" date="2020-08" db="EMBL/GenBank/DDBJ databases">
        <authorList>
            <person name="Hejnol A."/>
        </authorList>
    </citation>
    <scope>NUCLEOTIDE SEQUENCE [LARGE SCALE GENOMIC DNA]</scope>
</reference>
<dbReference type="InterPro" id="IPR019775">
    <property type="entry name" value="WD40_repeat_CS"/>
</dbReference>
<accession>A0A7I8W586</accession>
<dbReference type="SUPFAM" id="SSF50998">
    <property type="entry name" value="Quinoprotein alcohol dehydrogenase-like"/>
    <property type="match status" value="1"/>
</dbReference>
<dbReference type="InterPro" id="IPR001680">
    <property type="entry name" value="WD40_rpt"/>
</dbReference>
<organism evidence="5 6">
    <name type="scientific">Dimorphilus gyrociliatus</name>
    <dbReference type="NCBI Taxonomy" id="2664684"/>
    <lineage>
        <taxon>Eukaryota</taxon>
        <taxon>Metazoa</taxon>
        <taxon>Spiralia</taxon>
        <taxon>Lophotrochozoa</taxon>
        <taxon>Annelida</taxon>
        <taxon>Polychaeta</taxon>
        <taxon>Polychaeta incertae sedis</taxon>
        <taxon>Dinophilidae</taxon>
        <taxon>Dimorphilus</taxon>
    </lineage>
</organism>
<dbReference type="EMBL" id="CAJFCJ010000019">
    <property type="protein sequence ID" value="CAD5123342.1"/>
    <property type="molecule type" value="Genomic_DNA"/>
</dbReference>
<evidence type="ECO:0000256" key="2">
    <source>
        <dbReference type="ARBA" id="ARBA00022737"/>
    </source>
</evidence>
<dbReference type="SMART" id="SM00320">
    <property type="entry name" value="WD40"/>
    <property type="match status" value="12"/>
</dbReference>
<proteinExistence type="predicted"/>
<keyword evidence="2" id="KW-0677">Repeat</keyword>
<evidence type="ECO:0000313" key="6">
    <source>
        <dbReference type="Proteomes" id="UP000549394"/>
    </source>
</evidence>
<evidence type="ECO:0000256" key="1">
    <source>
        <dbReference type="ARBA" id="ARBA00022574"/>
    </source>
</evidence>
<dbReference type="InterPro" id="IPR011047">
    <property type="entry name" value="Quinoprotein_ADH-like_sf"/>
</dbReference>
<feature type="repeat" description="WD" evidence="3">
    <location>
        <begin position="527"/>
        <end position="568"/>
    </location>
</feature>
<gene>
    <name evidence="5" type="ORF">DGYR_LOCUS11029</name>
</gene>
<feature type="compositionally biased region" description="Polar residues" evidence="4">
    <location>
        <begin position="1148"/>
        <end position="1165"/>
    </location>
</feature>
<evidence type="ECO:0000313" key="5">
    <source>
        <dbReference type="EMBL" id="CAD5123342.1"/>
    </source>
</evidence>
<keyword evidence="1 3" id="KW-0853">WD repeat</keyword>